<sequence length="311" mass="34759">MSDLKLFRLIHGTATELPSASVALEKSLQTVIEDNMETLFGVRLLQSEFSTGPRHGGRMDSIGIDENSSPVIFEYKRAVNESVINQGLFYLDWLMDHRGDFQVLVHDRLGPDAAAAIDWRNPRLICVASGFTKYDEHAVQQINRSIDLVRYRDFSGELLALELVHSSRIDATSSTGAPDAVAPSMTPPGGSQTYKTVTEYLEQSPPDLRDLYLELDAYAAALGDDVTQKTLKYYVAYRRLKNFLCVEVLSRSRELALYVKVDPDTVDLVEGFTRDVRQVGHYGTGDLEIRVRNAADLARAQPLIHLSYEAS</sequence>
<evidence type="ECO:0000259" key="2">
    <source>
        <dbReference type="Pfam" id="PF18899"/>
    </source>
</evidence>
<name>A0A852WJT7_9MICO</name>
<reference evidence="3 4" key="1">
    <citation type="submission" date="2020-07" db="EMBL/GenBank/DDBJ databases">
        <title>Sequencing the genomes of 1000 actinobacteria strains.</title>
        <authorList>
            <person name="Klenk H.-P."/>
        </authorList>
    </citation>
    <scope>NUCLEOTIDE SEQUENCE [LARGE SCALE GENOMIC DNA]</scope>
    <source>
        <strain evidence="3 4">DSM 23987</strain>
    </source>
</reference>
<keyword evidence="4" id="KW-1185">Reference proteome</keyword>
<gene>
    <name evidence="3" type="ORF">BJ986_001401</name>
</gene>
<evidence type="ECO:0000313" key="4">
    <source>
        <dbReference type="Proteomes" id="UP000573599"/>
    </source>
</evidence>
<proteinExistence type="predicted"/>
<evidence type="ECO:0000256" key="1">
    <source>
        <dbReference type="SAM" id="MobiDB-lite"/>
    </source>
</evidence>
<accession>A0A852WJT7</accession>
<dbReference type="Pfam" id="PF18899">
    <property type="entry name" value="DUF5655"/>
    <property type="match status" value="1"/>
</dbReference>
<comment type="caution">
    <text evidence="3">The sequence shown here is derived from an EMBL/GenBank/DDBJ whole genome shotgun (WGS) entry which is preliminary data.</text>
</comment>
<protein>
    <submittedName>
        <fullName evidence="3">Putative transport protein</fullName>
    </submittedName>
</protein>
<dbReference type="InterPro" id="IPR043714">
    <property type="entry name" value="DUF5655"/>
</dbReference>
<feature type="region of interest" description="Disordered" evidence="1">
    <location>
        <begin position="171"/>
        <end position="193"/>
    </location>
</feature>
<evidence type="ECO:0000313" key="3">
    <source>
        <dbReference type="EMBL" id="NYG06914.1"/>
    </source>
</evidence>
<dbReference type="AlphaFoldDB" id="A0A852WJT7"/>
<dbReference type="Gene3D" id="3.40.1350.10">
    <property type="match status" value="1"/>
</dbReference>
<dbReference type="EMBL" id="JACCAB010000001">
    <property type="protein sequence ID" value="NYG06914.1"/>
    <property type="molecule type" value="Genomic_DNA"/>
</dbReference>
<dbReference type="Proteomes" id="UP000573599">
    <property type="component" value="Unassembled WGS sequence"/>
</dbReference>
<feature type="domain" description="DUF5655" evidence="2">
    <location>
        <begin position="198"/>
        <end position="309"/>
    </location>
</feature>
<dbReference type="GO" id="GO:0003676">
    <property type="term" value="F:nucleic acid binding"/>
    <property type="evidence" value="ECO:0007669"/>
    <property type="project" value="InterPro"/>
</dbReference>
<dbReference type="RefSeq" id="WP_179421329.1">
    <property type="nucleotide sequence ID" value="NZ_JACCAB010000001.1"/>
</dbReference>
<organism evidence="3 4">
    <name type="scientific">Pedococcus badiiscoriae</name>
    <dbReference type="NCBI Taxonomy" id="642776"/>
    <lineage>
        <taxon>Bacteria</taxon>
        <taxon>Bacillati</taxon>
        <taxon>Actinomycetota</taxon>
        <taxon>Actinomycetes</taxon>
        <taxon>Micrococcales</taxon>
        <taxon>Intrasporangiaceae</taxon>
        <taxon>Pedococcus</taxon>
    </lineage>
</organism>
<dbReference type="InterPro" id="IPR011856">
    <property type="entry name" value="tRNA_endonuc-like_dom_sf"/>
</dbReference>